<evidence type="ECO:0000256" key="2">
    <source>
        <dbReference type="ARBA" id="ARBA00022676"/>
    </source>
</evidence>
<evidence type="ECO:0000313" key="6">
    <source>
        <dbReference type="EMBL" id="QOD60327.1"/>
    </source>
</evidence>
<dbReference type="Pfam" id="PF00535">
    <property type="entry name" value="Glycos_transf_2"/>
    <property type="match status" value="1"/>
</dbReference>
<keyword evidence="4" id="KW-1133">Transmembrane helix</keyword>
<organism evidence="6 7">
    <name type="scientific">Polaribacter haliotis</name>
    <dbReference type="NCBI Taxonomy" id="1888915"/>
    <lineage>
        <taxon>Bacteria</taxon>
        <taxon>Pseudomonadati</taxon>
        <taxon>Bacteroidota</taxon>
        <taxon>Flavobacteriia</taxon>
        <taxon>Flavobacteriales</taxon>
        <taxon>Flavobacteriaceae</taxon>
    </lineage>
</organism>
<evidence type="ECO:0000256" key="4">
    <source>
        <dbReference type="SAM" id="Phobius"/>
    </source>
</evidence>
<dbReference type="Proteomes" id="UP000516764">
    <property type="component" value="Chromosome"/>
</dbReference>
<dbReference type="PANTHER" id="PTHR43630:SF1">
    <property type="entry name" value="POLY-BETA-1,6-N-ACETYL-D-GLUCOSAMINE SYNTHASE"/>
    <property type="match status" value="1"/>
</dbReference>
<dbReference type="InterPro" id="IPR001173">
    <property type="entry name" value="Glyco_trans_2-like"/>
</dbReference>
<dbReference type="GO" id="GO:0016757">
    <property type="term" value="F:glycosyltransferase activity"/>
    <property type="evidence" value="ECO:0007669"/>
    <property type="project" value="UniProtKB-KW"/>
</dbReference>
<keyword evidence="4" id="KW-0472">Membrane</keyword>
<reference evidence="6 7" key="1">
    <citation type="journal article" date="2016" name="Int. J. Syst. Evol. Microbiol.">
        <title>Polaribacter haliotis sp. nov., isolated from the gut of abalone Haliotis discus hannai.</title>
        <authorList>
            <person name="Kim Y.O."/>
            <person name="Park I.S."/>
            <person name="Park S."/>
            <person name="Nam B.H."/>
            <person name="Park J.M."/>
            <person name="Kim D.G."/>
            <person name="Yoon J.H."/>
        </authorList>
    </citation>
    <scope>NUCLEOTIDE SEQUENCE [LARGE SCALE GENOMIC DNA]</scope>
    <source>
        <strain evidence="6 7">KCTC 52418</strain>
    </source>
</reference>
<keyword evidence="7" id="KW-1185">Reference proteome</keyword>
<dbReference type="KEGG" id="phal:H9I45_13395"/>
<dbReference type="CDD" id="cd04192">
    <property type="entry name" value="GT_2_like_e"/>
    <property type="match status" value="1"/>
</dbReference>
<keyword evidence="3 6" id="KW-0808">Transferase</keyword>
<gene>
    <name evidence="6" type="ORF">H9I45_13395</name>
</gene>
<feature type="transmembrane region" description="Helical" evidence="4">
    <location>
        <begin position="282"/>
        <end position="301"/>
    </location>
</feature>
<feature type="transmembrane region" description="Helical" evidence="4">
    <location>
        <begin position="307"/>
        <end position="326"/>
    </location>
</feature>
<dbReference type="PANTHER" id="PTHR43630">
    <property type="entry name" value="POLY-BETA-1,6-N-ACETYL-D-GLUCOSAMINE SYNTHASE"/>
    <property type="match status" value="1"/>
</dbReference>
<protein>
    <submittedName>
        <fullName evidence="6">Glycosyltransferase</fullName>
    </submittedName>
</protein>
<proteinExistence type="inferred from homology"/>
<dbReference type="SUPFAM" id="SSF53448">
    <property type="entry name" value="Nucleotide-diphospho-sugar transferases"/>
    <property type="match status" value="1"/>
</dbReference>
<accession>A0A7L8AEH4</accession>
<dbReference type="InterPro" id="IPR029044">
    <property type="entry name" value="Nucleotide-diphossugar_trans"/>
</dbReference>
<keyword evidence="2" id="KW-0328">Glycosyltransferase</keyword>
<evidence type="ECO:0000313" key="7">
    <source>
        <dbReference type="Proteomes" id="UP000516764"/>
    </source>
</evidence>
<dbReference type="RefSeq" id="WP_088353961.1">
    <property type="nucleotide sequence ID" value="NZ_CP061813.1"/>
</dbReference>
<dbReference type="EMBL" id="CP061813">
    <property type="protein sequence ID" value="QOD60327.1"/>
    <property type="molecule type" value="Genomic_DNA"/>
</dbReference>
<comment type="similarity">
    <text evidence="1">Belongs to the glycosyltransferase 2 family.</text>
</comment>
<evidence type="ECO:0000256" key="3">
    <source>
        <dbReference type="ARBA" id="ARBA00022679"/>
    </source>
</evidence>
<feature type="transmembrane region" description="Helical" evidence="4">
    <location>
        <begin position="338"/>
        <end position="359"/>
    </location>
</feature>
<evidence type="ECO:0000259" key="5">
    <source>
        <dbReference type="Pfam" id="PF00535"/>
    </source>
</evidence>
<dbReference type="AlphaFoldDB" id="A0A7L8AEH4"/>
<dbReference type="Gene3D" id="3.90.550.10">
    <property type="entry name" value="Spore Coat Polysaccharide Biosynthesis Protein SpsA, Chain A"/>
    <property type="match status" value="1"/>
</dbReference>
<evidence type="ECO:0000256" key="1">
    <source>
        <dbReference type="ARBA" id="ARBA00006739"/>
    </source>
</evidence>
<sequence>MIWFFVFMFILYAILIIALAFGFTKVYEFEAENLESKTSFSVIIPFRNEAKNLPQLLKSISLLNYPKELVDFIFVDDASSDDSVKVIEDILPNNKMSINVIENNRTSNSPKKDAITTAISIAKNNWIITTDADCVLPENWLNIFDSFIQTTNPKMVVAPVNYIAINNFLEQFQLLDFMSLQGTTIGGFGMGYPFMCNGANLAYKKSAFLKLNGFEGNNTIASGDDVFLFEKFLESNKESVKFLKSKEAVVVTFPVKTWNSLINQRVRWASKTSRFKDSKVKLIGLLVFLINLVILFSLFYFDNLLFIFLPITAKLIIDLFLFIPTINFYKHKKAFYKWYLFCSFFYPFFSVFIVFKSIFSKYNWKGRSFKK</sequence>
<keyword evidence="4" id="KW-0812">Transmembrane</keyword>
<feature type="domain" description="Glycosyltransferase 2-like" evidence="5">
    <location>
        <begin position="41"/>
        <end position="188"/>
    </location>
</feature>
<feature type="transmembrane region" description="Helical" evidence="4">
    <location>
        <begin position="6"/>
        <end position="27"/>
    </location>
</feature>
<name>A0A7L8AEH4_9FLAO</name>
<dbReference type="OrthoDB" id="9805625at2"/>